<gene>
    <name evidence="5" type="ORF">ACED38_18145</name>
</gene>
<feature type="domain" description="Type I restriction modification DNA specificity" evidence="4">
    <location>
        <begin position="6"/>
        <end position="181"/>
    </location>
</feature>
<comment type="similarity">
    <text evidence="1">Belongs to the type-I restriction system S methylase family.</text>
</comment>
<dbReference type="RefSeq" id="WP_371731074.1">
    <property type="nucleotide sequence ID" value="NZ_JBGOOT010000023.1"/>
</dbReference>
<keyword evidence="5" id="KW-0255">Endonuclease</keyword>
<evidence type="ECO:0000256" key="1">
    <source>
        <dbReference type="ARBA" id="ARBA00010923"/>
    </source>
</evidence>
<dbReference type="PANTHER" id="PTHR30408">
    <property type="entry name" value="TYPE-1 RESTRICTION ENZYME ECOKI SPECIFICITY PROTEIN"/>
    <property type="match status" value="1"/>
</dbReference>
<evidence type="ECO:0000259" key="4">
    <source>
        <dbReference type="Pfam" id="PF01420"/>
    </source>
</evidence>
<dbReference type="CDD" id="cd17246">
    <property type="entry name" value="RMtype1_S_SonII-TRD2-CR2_like"/>
    <property type="match status" value="1"/>
</dbReference>
<dbReference type="Pfam" id="PF01420">
    <property type="entry name" value="Methylase_S"/>
    <property type="match status" value="1"/>
</dbReference>
<keyword evidence="6" id="KW-1185">Reference proteome</keyword>
<dbReference type="SUPFAM" id="SSF116734">
    <property type="entry name" value="DNA methylase specificity domain"/>
    <property type="match status" value="2"/>
</dbReference>
<evidence type="ECO:0000313" key="5">
    <source>
        <dbReference type="EMBL" id="MEZ8196799.1"/>
    </source>
</evidence>
<evidence type="ECO:0000256" key="2">
    <source>
        <dbReference type="ARBA" id="ARBA00022747"/>
    </source>
</evidence>
<dbReference type="Proteomes" id="UP001569153">
    <property type="component" value="Unassembled WGS sequence"/>
</dbReference>
<dbReference type="Gene3D" id="3.90.220.20">
    <property type="entry name" value="DNA methylase specificity domains"/>
    <property type="match status" value="2"/>
</dbReference>
<dbReference type="EC" id="3.1.21.-" evidence="5"/>
<keyword evidence="2" id="KW-0680">Restriction system</keyword>
<keyword evidence="5" id="KW-0378">Hydrolase</keyword>
<evidence type="ECO:0000256" key="3">
    <source>
        <dbReference type="ARBA" id="ARBA00023125"/>
    </source>
</evidence>
<organism evidence="5 6">
    <name type="scientific">Vibrio cortegadensis</name>
    <dbReference type="NCBI Taxonomy" id="1328770"/>
    <lineage>
        <taxon>Bacteria</taxon>
        <taxon>Pseudomonadati</taxon>
        <taxon>Pseudomonadota</taxon>
        <taxon>Gammaproteobacteria</taxon>
        <taxon>Vibrionales</taxon>
        <taxon>Vibrionaceae</taxon>
        <taxon>Vibrio</taxon>
    </lineage>
</organism>
<proteinExistence type="inferred from homology"/>
<dbReference type="GO" id="GO:0004519">
    <property type="term" value="F:endonuclease activity"/>
    <property type="evidence" value="ECO:0007669"/>
    <property type="project" value="UniProtKB-KW"/>
</dbReference>
<keyword evidence="5" id="KW-0540">Nuclease</keyword>
<dbReference type="InterPro" id="IPR044946">
    <property type="entry name" value="Restrct_endonuc_typeI_TRD_sf"/>
</dbReference>
<dbReference type="EMBL" id="JBGOOT010000023">
    <property type="protein sequence ID" value="MEZ8196799.1"/>
    <property type="molecule type" value="Genomic_DNA"/>
</dbReference>
<evidence type="ECO:0000313" key="6">
    <source>
        <dbReference type="Proteomes" id="UP001569153"/>
    </source>
</evidence>
<dbReference type="PANTHER" id="PTHR30408:SF13">
    <property type="entry name" value="TYPE I RESTRICTION ENZYME HINDI SPECIFICITY SUBUNIT"/>
    <property type="match status" value="1"/>
</dbReference>
<accession>A0ABV4MBA2</accession>
<name>A0ABV4MBA2_9VIBR</name>
<dbReference type="InterPro" id="IPR052021">
    <property type="entry name" value="Type-I_RS_S_subunit"/>
</dbReference>
<sequence>MSCNQTLTISDIAQVFDGPHATPKKIEAGPYFLSISSLENGKLDLSKSAHVSDEDFKKWTRRVTPEEGDILFSYETRLGEVAMMPAGITACLGRRMGLLRPDRSKILPEYLLYAYQSPAFQETIRSKTIHGATVDRIALKELPSFQIQVPPLSVQEKIVNVLKGYDRKLMLNSETNQTLEEMAQAIFKSWFVDFDPVKAKMNGEQPEGMDAATASLFPEKLVESELGELPEGWKLVPVGELLANAIGGDWGKEVPDEKHTEEVRIVRGTDIPKLHGGAIDSVPVRYVESKKLKTRKLERGDIVIEVSGGSKDQPTGRSLFISDNILKRLDLPSEPASFCRRFKPVSYEIGLLLAVHFQLMYQAGKTWEYQNQSTGISNFQTKYFLEAEHVVIPSEDVLEAFIKQVNPMMDMIHSNQNIELAKLRDTLLPKLLSGEITLD</sequence>
<comment type="caution">
    <text evidence="5">The sequence shown here is derived from an EMBL/GenBank/DDBJ whole genome shotgun (WGS) entry which is preliminary data.</text>
</comment>
<protein>
    <submittedName>
        <fullName evidence="5">Restriction endonuclease subunit S</fullName>
        <ecNumber evidence="5">3.1.21.-</ecNumber>
    </submittedName>
</protein>
<keyword evidence="3" id="KW-0238">DNA-binding</keyword>
<reference evidence="5 6" key="1">
    <citation type="submission" date="2024-06" db="EMBL/GenBank/DDBJ databases">
        <authorList>
            <person name="Steensen K."/>
            <person name="Seneca J."/>
            <person name="Bartlau N."/>
            <person name="Yu A.X."/>
            <person name="Polz M.F."/>
        </authorList>
    </citation>
    <scope>NUCLEOTIDE SEQUENCE [LARGE SCALE GENOMIC DNA]</scope>
    <source>
        <strain evidence="5 6">FF146</strain>
    </source>
</reference>
<dbReference type="InterPro" id="IPR000055">
    <property type="entry name" value="Restrct_endonuc_typeI_TRD"/>
</dbReference>
<dbReference type="GO" id="GO:0016787">
    <property type="term" value="F:hydrolase activity"/>
    <property type="evidence" value="ECO:0007669"/>
    <property type="project" value="UniProtKB-KW"/>
</dbReference>